<dbReference type="InterPro" id="IPR017455">
    <property type="entry name" value="Znf_FYVE-rel"/>
</dbReference>
<feature type="domain" description="FYVE-type" evidence="5">
    <location>
        <begin position="27"/>
        <end position="67"/>
    </location>
</feature>
<keyword evidence="6" id="KW-1185">Reference proteome</keyword>
<reference evidence="7" key="2">
    <citation type="submission" date="2017-02" db="UniProtKB">
        <authorList>
            <consortium name="WormBaseParasite"/>
        </authorList>
    </citation>
    <scope>IDENTIFICATION</scope>
</reference>
<dbReference type="Proteomes" id="UP000035642">
    <property type="component" value="Unassembled WGS sequence"/>
</dbReference>
<accession>A0A0K0D1Q9</accession>
<evidence type="ECO:0000313" key="6">
    <source>
        <dbReference type="Proteomes" id="UP000035642"/>
    </source>
</evidence>
<dbReference type="InterPro" id="IPR013083">
    <property type="entry name" value="Znf_RING/FYVE/PHD"/>
</dbReference>
<keyword evidence="2 4" id="KW-0863">Zinc-finger</keyword>
<evidence type="ECO:0000256" key="2">
    <source>
        <dbReference type="ARBA" id="ARBA00022771"/>
    </source>
</evidence>
<evidence type="ECO:0000256" key="3">
    <source>
        <dbReference type="ARBA" id="ARBA00022833"/>
    </source>
</evidence>
<dbReference type="Gene3D" id="3.30.40.10">
    <property type="entry name" value="Zinc/RING finger domain, C3HC4 (zinc finger)"/>
    <property type="match status" value="1"/>
</dbReference>
<dbReference type="PANTHER" id="PTHR46319:SF3">
    <property type="entry name" value="ZINC FINGER FYVE DOMAIN-CONTAINING PROTEIN"/>
    <property type="match status" value="1"/>
</dbReference>
<dbReference type="SMART" id="SM00064">
    <property type="entry name" value="FYVE"/>
    <property type="match status" value="1"/>
</dbReference>
<sequence length="95" mass="10799">LSQESDSMRLTESELQLGKSKPYWIPDDDCAVCMLCNSKFSLLNRRHHCRACGRVACGSCCKERAVLHYMKDDPKKYIAALHLVTHSTDDALINR</sequence>
<protein>
    <submittedName>
        <fullName evidence="7">FYVE-type domain-containing protein</fullName>
    </submittedName>
</protein>
<dbReference type="STRING" id="6313.A0A0K0D1Q9"/>
<keyword evidence="3" id="KW-0862">Zinc</keyword>
<dbReference type="GO" id="GO:0016197">
    <property type="term" value="P:endosomal transport"/>
    <property type="evidence" value="ECO:0007669"/>
    <property type="project" value="TreeGrafter"/>
</dbReference>
<dbReference type="SUPFAM" id="SSF57903">
    <property type="entry name" value="FYVE/PHD zinc finger"/>
    <property type="match status" value="1"/>
</dbReference>
<evidence type="ECO:0000313" key="7">
    <source>
        <dbReference type="WBParaSite" id="ACAC_0000400401-mRNA-1"/>
    </source>
</evidence>
<name>A0A0K0D1Q9_ANGCA</name>
<dbReference type="InterPro" id="IPR011011">
    <property type="entry name" value="Znf_FYVE_PHD"/>
</dbReference>
<evidence type="ECO:0000256" key="1">
    <source>
        <dbReference type="ARBA" id="ARBA00022723"/>
    </source>
</evidence>
<keyword evidence="1" id="KW-0479">Metal-binding</keyword>
<dbReference type="PANTHER" id="PTHR46319">
    <property type="entry name" value="ZINC FINGER FYVE DOMAIN-CONTAINING PROTEIN"/>
    <property type="match status" value="1"/>
</dbReference>
<evidence type="ECO:0000259" key="5">
    <source>
        <dbReference type="PROSITE" id="PS50178"/>
    </source>
</evidence>
<dbReference type="WBParaSite" id="ACAC_0000400401-mRNA-1">
    <property type="protein sequence ID" value="ACAC_0000400401-mRNA-1"/>
    <property type="gene ID" value="ACAC_0000400401"/>
</dbReference>
<dbReference type="Pfam" id="PF01363">
    <property type="entry name" value="FYVE"/>
    <property type="match status" value="1"/>
</dbReference>
<dbReference type="AlphaFoldDB" id="A0A0K0D1Q9"/>
<organism evidence="6 7">
    <name type="scientific">Angiostrongylus cantonensis</name>
    <name type="common">Rat lungworm</name>
    <dbReference type="NCBI Taxonomy" id="6313"/>
    <lineage>
        <taxon>Eukaryota</taxon>
        <taxon>Metazoa</taxon>
        <taxon>Ecdysozoa</taxon>
        <taxon>Nematoda</taxon>
        <taxon>Chromadorea</taxon>
        <taxon>Rhabditida</taxon>
        <taxon>Rhabditina</taxon>
        <taxon>Rhabditomorpha</taxon>
        <taxon>Strongyloidea</taxon>
        <taxon>Metastrongylidae</taxon>
        <taxon>Angiostrongylus</taxon>
    </lineage>
</organism>
<dbReference type="GO" id="GO:0031901">
    <property type="term" value="C:early endosome membrane"/>
    <property type="evidence" value="ECO:0007669"/>
    <property type="project" value="TreeGrafter"/>
</dbReference>
<dbReference type="InterPro" id="IPR000306">
    <property type="entry name" value="Znf_FYVE"/>
</dbReference>
<dbReference type="PROSITE" id="PS50178">
    <property type="entry name" value="ZF_FYVE"/>
    <property type="match status" value="1"/>
</dbReference>
<dbReference type="GO" id="GO:0008270">
    <property type="term" value="F:zinc ion binding"/>
    <property type="evidence" value="ECO:0007669"/>
    <property type="project" value="UniProtKB-KW"/>
</dbReference>
<reference evidence="6" key="1">
    <citation type="submission" date="2012-09" db="EMBL/GenBank/DDBJ databases">
        <authorList>
            <person name="Martin A.A."/>
        </authorList>
    </citation>
    <scope>NUCLEOTIDE SEQUENCE</scope>
</reference>
<evidence type="ECO:0000256" key="4">
    <source>
        <dbReference type="PROSITE-ProRule" id="PRU00091"/>
    </source>
</evidence>
<proteinExistence type="predicted"/>